<keyword evidence="2 4" id="KW-0012">Acyltransferase</keyword>
<organism evidence="4 5">
    <name type="scientific">Corynebacterium endometrii</name>
    <dbReference type="NCBI Taxonomy" id="2488819"/>
    <lineage>
        <taxon>Bacteria</taxon>
        <taxon>Bacillati</taxon>
        <taxon>Actinomycetota</taxon>
        <taxon>Actinomycetes</taxon>
        <taxon>Mycobacteriales</taxon>
        <taxon>Corynebacteriaceae</taxon>
        <taxon>Corynebacterium</taxon>
    </lineage>
</organism>
<dbReference type="EMBL" id="CP039247">
    <property type="protein sequence ID" value="QCB28053.1"/>
    <property type="molecule type" value="Genomic_DNA"/>
</dbReference>
<evidence type="ECO:0000256" key="2">
    <source>
        <dbReference type="ARBA" id="ARBA00023315"/>
    </source>
</evidence>
<dbReference type="PANTHER" id="PTHR43072:SF23">
    <property type="entry name" value="UPF0039 PROTEIN C11D3.02C"/>
    <property type="match status" value="1"/>
</dbReference>
<proteinExistence type="predicted"/>
<dbReference type="PANTHER" id="PTHR43072">
    <property type="entry name" value="N-ACETYLTRANSFERASE"/>
    <property type="match status" value="1"/>
</dbReference>
<reference evidence="4 5" key="1">
    <citation type="submission" date="2019-04" db="EMBL/GenBank/DDBJ databases">
        <title>Corynebacterium endometrii sp. nov., isolated from the uterus of a cow with endometritis.</title>
        <authorList>
            <person name="Ballas P."/>
            <person name="Ruckert C."/>
            <person name="Wagener K."/>
            <person name="Drillich M."/>
            <person name="Kaempfer P."/>
            <person name="Busse H.-J."/>
            <person name="Ehling-Schulz M."/>
        </authorList>
    </citation>
    <scope>NUCLEOTIDE SEQUENCE [LARGE SCALE GENOMIC DNA]</scope>
    <source>
        <strain evidence="4 5">LMM-1653</strain>
    </source>
</reference>
<dbReference type="KEGG" id="cee:CENDO_03800"/>
<gene>
    <name evidence="4" type="primary">yncA1</name>
    <name evidence="4" type="ORF">CENDO_03800</name>
</gene>
<dbReference type="AlphaFoldDB" id="A0A4P7QEX3"/>
<evidence type="ECO:0000313" key="4">
    <source>
        <dbReference type="EMBL" id="QCB28053.1"/>
    </source>
</evidence>
<evidence type="ECO:0000259" key="3">
    <source>
        <dbReference type="PROSITE" id="PS51186"/>
    </source>
</evidence>
<keyword evidence="1 4" id="KW-0808">Transferase</keyword>
<dbReference type="InterPro" id="IPR000182">
    <property type="entry name" value="GNAT_dom"/>
</dbReference>
<feature type="domain" description="N-acetyltransferase" evidence="3">
    <location>
        <begin position="4"/>
        <end position="173"/>
    </location>
</feature>
<dbReference type="InterPro" id="IPR016181">
    <property type="entry name" value="Acyl_CoA_acyltransferase"/>
</dbReference>
<dbReference type="OrthoDB" id="3173333at2"/>
<dbReference type="EC" id="2.3.1.-" evidence="4"/>
<dbReference type="Gene3D" id="3.40.630.30">
    <property type="match status" value="1"/>
</dbReference>
<keyword evidence="5" id="KW-1185">Reference proteome</keyword>
<sequence>MPEVIIRPATHADAPAMAEIYNWGSGQPDSNLVTWEVDAQERVEWMDSLAKDGYPVFVAEQADADGDKGKILGFAAYFQFVTPAIYYGTAEDTIYISPDAQGKGVGSLLMEAVIDHAAGNDYVQTMITYIVDTNAASLALHKKFDFVETGRMPNIHTKQGKRLGLVHLQRDFPRHAL</sequence>
<dbReference type="RefSeq" id="WP_136140843.1">
    <property type="nucleotide sequence ID" value="NZ_CP039247.1"/>
</dbReference>
<evidence type="ECO:0000313" key="5">
    <source>
        <dbReference type="Proteomes" id="UP000296352"/>
    </source>
</evidence>
<dbReference type="GO" id="GO:0016747">
    <property type="term" value="F:acyltransferase activity, transferring groups other than amino-acyl groups"/>
    <property type="evidence" value="ECO:0007669"/>
    <property type="project" value="InterPro"/>
</dbReference>
<name>A0A4P7QEX3_9CORY</name>
<dbReference type="SUPFAM" id="SSF55729">
    <property type="entry name" value="Acyl-CoA N-acyltransferases (Nat)"/>
    <property type="match status" value="1"/>
</dbReference>
<dbReference type="Pfam" id="PF00583">
    <property type="entry name" value="Acetyltransf_1"/>
    <property type="match status" value="1"/>
</dbReference>
<dbReference type="CDD" id="cd04301">
    <property type="entry name" value="NAT_SF"/>
    <property type="match status" value="1"/>
</dbReference>
<evidence type="ECO:0000256" key="1">
    <source>
        <dbReference type="ARBA" id="ARBA00022679"/>
    </source>
</evidence>
<dbReference type="Proteomes" id="UP000296352">
    <property type="component" value="Chromosome"/>
</dbReference>
<accession>A0A4P7QEX3</accession>
<protein>
    <submittedName>
        <fullName evidence="4">N-acyltransferase YncA</fullName>
        <ecNumber evidence="4">2.3.1.-</ecNumber>
    </submittedName>
</protein>
<dbReference type="PROSITE" id="PS51186">
    <property type="entry name" value="GNAT"/>
    <property type="match status" value="1"/>
</dbReference>